<sequence length="182" mass="20238">MSSSTTSACSEGKKNSWKIGSSFALKKPAKFLLKDNLDDDLDLIDEDSLLTEDDLKKPQVPAASGCETPKKACKNCVCGRDEIERKAVKLGLTEDQIENPQSSCGSISFLRVCWSWCSCLLPEELPLKSWFVLFFNFELSSKHKAKSQPSGRAKRFSSVDPNPKRTSQSKVQICIIISQAVW</sequence>
<dbReference type="GO" id="GO:0005737">
    <property type="term" value="C:cytoplasm"/>
    <property type="evidence" value="ECO:0007669"/>
    <property type="project" value="InterPro"/>
</dbReference>
<accession>A0A8T2DDX1</accession>
<dbReference type="PANTHER" id="PTHR13273:SF14">
    <property type="entry name" value="ANAMORSIN"/>
    <property type="match status" value="1"/>
</dbReference>
<reference evidence="2 3" key="1">
    <citation type="submission" date="2020-12" db="EMBL/GenBank/DDBJ databases">
        <title>Concerted genomic and epigenomic changes stabilize Arabidopsis allopolyploids.</title>
        <authorList>
            <person name="Chen Z."/>
        </authorList>
    </citation>
    <scope>NUCLEOTIDE SEQUENCE [LARGE SCALE GENOMIC DNA]</scope>
    <source>
        <strain evidence="2">As9502</strain>
        <tissue evidence="2">Leaf</tissue>
    </source>
</reference>
<gene>
    <name evidence="2" type="ORF">ISN44_As05g017180</name>
</gene>
<name>A0A8T2DDX1_ARASU</name>
<dbReference type="OrthoDB" id="311633at2759"/>
<dbReference type="InterPro" id="IPR007785">
    <property type="entry name" value="Anamorsin"/>
</dbReference>
<feature type="region of interest" description="Disordered" evidence="1">
    <location>
        <begin position="146"/>
        <end position="165"/>
    </location>
</feature>
<evidence type="ECO:0000256" key="1">
    <source>
        <dbReference type="SAM" id="MobiDB-lite"/>
    </source>
</evidence>
<comment type="caution">
    <text evidence="2">The sequence shown here is derived from an EMBL/GenBank/DDBJ whole genome shotgun (WGS) entry which is preliminary data.</text>
</comment>
<organism evidence="2 3">
    <name type="scientific">Arabidopsis suecica</name>
    <name type="common">Swedish thale-cress</name>
    <name type="synonym">Cardaminopsis suecica</name>
    <dbReference type="NCBI Taxonomy" id="45249"/>
    <lineage>
        <taxon>Eukaryota</taxon>
        <taxon>Viridiplantae</taxon>
        <taxon>Streptophyta</taxon>
        <taxon>Embryophyta</taxon>
        <taxon>Tracheophyta</taxon>
        <taxon>Spermatophyta</taxon>
        <taxon>Magnoliopsida</taxon>
        <taxon>eudicotyledons</taxon>
        <taxon>Gunneridae</taxon>
        <taxon>Pentapetalae</taxon>
        <taxon>rosids</taxon>
        <taxon>malvids</taxon>
        <taxon>Brassicales</taxon>
        <taxon>Brassicaceae</taxon>
        <taxon>Camelineae</taxon>
        <taxon>Arabidopsis</taxon>
    </lineage>
</organism>
<keyword evidence="3" id="KW-1185">Reference proteome</keyword>
<dbReference type="PANTHER" id="PTHR13273">
    <property type="entry name" value="ANAMORSIN"/>
    <property type="match status" value="1"/>
</dbReference>
<dbReference type="EMBL" id="JAEFBJ010000005">
    <property type="protein sequence ID" value="KAG7609629.1"/>
    <property type="molecule type" value="Genomic_DNA"/>
</dbReference>
<protein>
    <submittedName>
        <fullName evidence="2">Uncharacterized protein</fullName>
    </submittedName>
</protein>
<dbReference type="GO" id="GO:0051536">
    <property type="term" value="F:iron-sulfur cluster binding"/>
    <property type="evidence" value="ECO:0007669"/>
    <property type="project" value="InterPro"/>
</dbReference>
<evidence type="ECO:0000313" key="3">
    <source>
        <dbReference type="Proteomes" id="UP000694251"/>
    </source>
</evidence>
<dbReference type="AlphaFoldDB" id="A0A8T2DDX1"/>
<dbReference type="GO" id="GO:0016226">
    <property type="term" value="P:iron-sulfur cluster assembly"/>
    <property type="evidence" value="ECO:0007669"/>
    <property type="project" value="InterPro"/>
</dbReference>
<dbReference type="Proteomes" id="UP000694251">
    <property type="component" value="Chromosome 5"/>
</dbReference>
<evidence type="ECO:0000313" key="2">
    <source>
        <dbReference type="EMBL" id="KAG7609629.1"/>
    </source>
</evidence>
<proteinExistence type="predicted"/>